<dbReference type="Gramene" id="AUR62009660-RA">
    <property type="protein sequence ID" value="AUR62009660-RA:cds"/>
    <property type="gene ID" value="AUR62009660"/>
</dbReference>
<evidence type="ECO:0000313" key="2">
    <source>
        <dbReference type="EnsemblPlants" id="AUR62009660-RA:cds"/>
    </source>
</evidence>
<dbReference type="AlphaFoldDB" id="A0A803LCS1"/>
<dbReference type="PANTHER" id="PTHR31718">
    <property type="entry name" value="PLAT DOMAIN-CONTAINING PROTEIN"/>
    <property type="match status" value="1"/>
</dbReference>
<sequence>MVIHERFFAVTLLSLLAISLDCQSMMFVRGEQQMKGNCTYVITIETSCIKDAGTSNHISLRFGDSKSYDLLVHPLNRRHVKWVDKMDQSVLDDAPRKPFQPCSVDDFQVDGPCVDTAICYLYLKLTGTDNWRPGFAQVRVLDEARFNSDYFYFRSDLPRHVWHGYDFCDREVTRFGIRHKRKVFD</sequence>
<dbReference type="Pfam" id="PF06232">
    <property type="entry name" value="ATS3"/>
    <property type="match status" value="1"/>
</dbReference>
<dbReference type="KEGG" id="cqi:110683955"/>
<dbReference type="SUPFAM" id="SSF49723">
    <property type="entry name" value="Lipase/lipooxygenase domain (PLAT/LH2 domain)"/>
    <property type="match status" value="1"/>
</dbReference>
<gene>
    <name evidence="2" type="primary">LOC110683955</name>
</gene>
<protein>
    <submittedName>
        <fullName evidence="2">Uncharacterized protein</fullName>
    </submittedName>
</protein>
<dbReference type="RefSeq" id="XP_021716043.1">
    <property type="nucleotide sequence ID" value="XM_021860351.1"/>
</dbReference>
<evidence type="ECO:0000313" key="3">
    <source>
        <dbReference type="Proteomes" id="UP000596660"/>
    </source>
</evidence>
<dbReference type="OrthoDB" id="1920702at2759"/>
<name>A0A803LCS1_CHEQI</name>
<evidence type="ECO:0000256" key="1">
    <source>
        <dbReference type="SAM" id="SignalP"/>
    </source>
</evidence>
<keyword evidence="3" id="KW-1185">Reference proteome</keyword>
<reference evidence="2" key="2">
    <citation type="submission" date="2021-03" db="UniProtKB">
        <authorList>
            <consortium name="EnsemblPlants"/>
        </authorList>
    </citation>
    <scope>IDENTIFICATION</scope>
</reference>
<dbReference type="PANTHER" id="PTHR31718:SF30">
    <property type="entry name" value="EMBRYO-SPECIFIC PROTEIN ATS3A-LIKE"/>
    <property type="match status" value="1"/>
</dbReference>
<feature type="chain" id="PRO_5030867270" evidence="1">
    <location>
        <begin position="25"/>
        <end position="185"/>
    </location>
</feature>
<dbReference type="InterPro" id="IPR036392">
    <property type="entry name" value="PLAT/LH2_dom_sf"/>
</dbReference>
<dbReference type="OMA" id="EYFYFRR"/>
<proteinExistence type="predicted"/>
<dbReference type="Proteomes" id="UP000596660">
    <property type="component" value="Unplaced"/>
</dbReference>
<keyword evidence="1" id="KW-0732">Signal</keyword>
<dbReference type="EnsemblPlants" id="AUR62009660-RA">
    <property type="protein sequence ID" value="AUR62009660-RA:cds"/>
    <property type="gene ID" value="AUR62009660"/>
</dbReference>
<dbReference type="InterPro" id="IPR010417">
    <property type="entry name" value="Embryo-specific_ATS3"/>
</dbReference>
<accession>A0A803LCS1</accession>
<dbReference type="GeneID" id="110683955"/>
<reference evidence="2" key="1">
    <citation type="journal article" date="2017" name="Nature">
        <title>The genome of Chenopodium quinoa.</title>
        <authorList>
            <person name="Jarvis D.E."/>
            <person name="Ho Y.S."/>
            <person name="Lightfoot D.J."/>
            <person name="Schmoeckel S.M."/>
            <person name="Li B."/>
            <person name="Borm T.J.A."/>
            <person name="Ohyanagi H."/>
            <person name="Mineta K."/>
            <person name="Michell C.T."/>
            <person name="Saber N."/>
            <person name="Kharbatia N.M."/>
            <person name="Rupper R.R."/>
            <person name="Sharp A.R."/>
            <person name="Dally N."/>
            <person name="Boughton B.A."/>
            <person name="Woo Y.H."/>
            <person name="Gao G."/>
            <person name="Schijlen E.G.W.M."/>
            <person name="Guo X."/>
            <person name="Momin A.A."/>
            <person name="Negrao S."/>
            <person name="Al-Babili S."/>
            <person name="Gehring C."/>
            <person name="Roessner U."/>
            <person name="Jung C."/>
            <person name="Murphy K."/>
            <person name="Arold S.T."/>
            <person name="Gojobori T."/>
            <person name="van der Linden C.G."/>
            <person name="van Loo E.N."/>
            <person name="Jellen E.N."/>
            <person name="Maughan P.J."/>
            <person name="Tester M."/>
        </authorList>
    </citation>
    <scope>NUCLEOTIDE SEQUENCE [LARGE SCALE GENOMIC DNA]</scope>
    <source>
        <strain evidence="2">cv. PI 614886</strain>
    </source>
</reference>
<feature type="signal peptide" evidence="1">
    <location>
        <begin position="1"/>
        <end position="24"/>
    </location>
</feature>
<organism evidence="2 3">
    <name type="scientific">Chenopodium quinoa</name>
    <name type="common">Quinoa</name>
    <dbReference type="NCBI Taxonomy" id="63459"/>
    <lineage>
        <taxon>Eukaryota</taxon>
        <taxon>Viridiplantae</taxon>
        <taxon>Streptophyta</taxon>
        <taxon>Embryophyta</taxon>
        <taxon>Tracheophyta</taxon>
        <taxon>Spermatophyta</taxon>
        <taxon>Magnoliopsida</taxon>
        <taxon>eudicotyledons</taxon>
        <taxon>Gunneridae</taxon>
        <taxon>Pentapetalae</taxon>
        <taxon>Caryophyllales</taxon>
        <taxon>Chenopodiaceae</taxon>
        <taxon>Chenopodioideae</taxon>
        <taxon>Atripliceae</taxon>
        <taxon>Chenopodium</taxon>
    </lineage>
</organism>